<dbReference type="SMART" id="SM00328">
    <property type="entry name" value="BPI1"/>
    <property type="match status" value="1"/>
</dbReference>
<name>A0A0D8XI43_DICVI</name>
<evidence type="ECO:0000313" key="3">
    <source>
        <dbReference type="Proteomes" id="UP000053766"/>
    </source>
</evidence>
<dbReference type="SUPFAM" id="SSF55394">
    <property type="entry name" value="Bactericidal permeability-increasing protein, BPI"/>
    <property type="match status" value="1"/>
</dbReference>
<dbReference type="PANTHER" id="PTHR10504">
    <property type="entry name" value="BACTERICIDAL PERMEABILITY-INCREASING BPI PROTEIN-RELATED"/>
    <property type="match status" value="1"/>
</dbReference>
<dbReference type="PANTHER" id="PTHR10504:SF144">
    <property type="entry name" value="BPI1 DOMAIN-CONTAINING PROTEIN"/>
    <property type="match status" value="1"/>
</dbReference>
<gene>
    <name evidence="2" type="ORF">DICVIV_12015</name>
</gene>
<accession>A0A0D8XI43</accession>
<dbReference type="Proteomes" id="UP000053766">
    <property type="component" value="Unassembled WGS sequence"/>
</dbReference>
<feature type="domain" description="Lipid-binding serum glycoprotein N-terminal" evidence="1">
    <location>
        <begin position="164"/>
        <end position="386"/>
    </location>
</feature>
<dbReference type="Pfam" id="PF01273">
    <property type="entry name" value="LBP_BPI_CETP"/>
    <property type="match status" value="1"/>
</dbReference>
<dbReference type="InterPro" id="IPR017942">
    <property type="entry name" value="Lipid-bd_serum_glycop_N"/>
</dbReference>
<dbReference type="EMBL" id="KN716725">
    <property type="protein sequence ID" value="KJH42001.1"/>
    <property type="molecule type" value="Genomic_DNA"/>
</dbReference>
<dbReference type="GO" id="GO:0005615">
    <property type="term" value="C:extracellular space"/>
    <property type="evidence" value="ECO:0007669"/>
    <property type="project" value="TreeGrafter"/>
</dbReference>
<dbReference type="Gene3D" id="3.15.10.10">
    <property type="entry name" value="Bactericidal permeability-increasing protein, domain 1"/>
    <property type="match status" value="1"/>
</dbReference>
<sequence length="386" mass="42674">MDKFSGVEVLTHSVTSYLGDIMREKDVWYLPQNLIEGYIEQQQQPHHYEYDKQRKLVFDAMNLNRMSSDTTVSRSCAATIEKCHKIFEGSTVISILGMILKEVIVLVCWIGVVSCGKNYHKRGPVAGGQLISTVNGGCIGSSCGVDFNPILLQGVRGYPGIRARINQRSFQYASGLIEEKRDTRQFNTTISKLDLQMFLVQGCVQIYNLYVSRYRCPQRVVLYPAPPNRVIIQVQNVDIGITGNLGGQIVVLLPIPLTGIVQMNAQQVTITVDMSVERGANGPYVRILSCSVNVGYADAYIENGGLIGDIINSQFRQRISSQVREMIPSKVCGQLPSIINEKLNSRLAALPQLIAVTQLLTMFGDVLPVGGRGSSPSQQYSFGNFN</sequence>
<dbReference type="InterPro" id="IPR032942">
    <property type="entry name" value="BPI/LBP/Plunc"/>
</dbReference>
<dbReference type="OrthoDB" id="5858277at2759"/>
<dbReference type="InterPro" id="IPR017943">
    <property type="entry name" value="Bactericidal_perm-incr_a/b_dom"/>
</dbReference>
<dbReference type="GO" id="GO:0008289">
    <property type="term" value="F:lipid binding"/>
    <property type="evidence" value="ECO:0007669"/>
    <property type="project" value="InterPro"/>
</dbReference>
<dbReference type="AlphaFoldDB" id="A0A0D8XI43"/>
<organism evidence="2 3">
    <name type="scientific">Dictyocaulus viviparus</name>
    <name type="common">Bovine lungworm</name>
    <dbReference type="NCBI Taxonomy" id="29172"/>
    <lineage>
        <taxon>Eukaryota</taxon>
        <taxon>Metazoa</taxon>
        <taxon>Ecdysozoa</taxon>
        <taxon>Nematoda</taxon>
        <taxon>Chromadorea</taxon>
        <taxon>Rhabditida</taxon>
        <taxon>Rhabditina</taxon>
        <taxon>Rhabditomorpha</taxon>
        <taxon>Strongyloidea</taxon>
        <taxon>Metastrongylidae</taxon>
        <taxon>Dictyocaulus</taxon>
    </lineage>
</organism>
<keyword evidence="3" id="KW-1185">Reference proteome</keyword>
<protein>
    <submittedName>
        <fullName evidence="2">LBP / BPI / CETP family protein</fullName>
    </submittedName>
</protein>
<dbReference type="STRING" id="29172.A0A0D8XI43"/>
<reference evidence="3" key="2">
    <citation type="journal article" date="2016" name="Sci. Rep.">
        <title>Dictyocaulus viviparus genome, variome and transcriptome elucidate lungworm biology and support future intervention.</title>
        <authorList>
            <person name="McNulty S.N."/>
            <person name="Strube C."/>
            <person name="Rosa B.A."/>
            <person name="Martin J.C."/>
            <person name="Tyagi R."/>
            <person name="Choi Y.J."/>
            <person name="Wang Q."/>
            <person name="Hallsworth Pepin K."/>
            <person name="Zhang X."/>
            <person name="Ozersky P."/>
            <person name="Wilson R.K."/>
            <person name="Sternberg P.W."/>
            <person name="Gasser R.B."/>
            <person name="Mitreva M."/>
        </authorList>
    </citation>
    <scope>NUCLEOTIDE SEQUENCE [LARGE SCALE GENOMIC DNA]</scope>
    <source>
        <strain evidence="3">HannoverDv2000</strain>
    </source>
</reference>
<reference evidence="2 3" key="1">
    <citation type="submission" date="2013-11" db="EMBL/GenBank/DDBJ databases">
        <title>Draft genome of the bovine lungworm Dictyocaulus viviparus.</title>
        <authorList>
            <person name="Mitreva M."/>
        </authorList>
    </citation>
    <scope>NUCLEOTIDE SEQUENCE [LARGE SCALE GENOMIC DNA]</scope>
    <source>
        <strain evidence="2 3">HannoverDv2000</strain>
    </source>
</reference>
<evidence type="ECO:0000313" key="2">
    <source>
        <dbReference type="EMBL" id="KJH42001.1"/>
    </source>
</evidence>
<evidence type="ECO:0000259" key="1">
    <source>
        <dbReference type="SMART" id="SM00328"/>
    </source>
</evidence>
<proteinExistence type="predicted"/>